<comment type="catalytic activity">
    <reaction evidence="10">
        <text>an acyl-CoA + a 1,2-diacyl-sn-glycerol = a triacyl-sn-glycerol + CoA</text>
        <dbReference type="Rhea" id="RHEA:10868"/>
        <dbReference type="ChEBI" id="CHEBI:17815"/>
        <dbReference type="ChEBI" id="CHEBI:57287"/>
        <dbReference type="ChEBI" id="CHEBI:58342"/>
        <dbReference type="ChEBI" id="CHEBI:64615"/>
        <dbReference type="EC" id="2.3.1.20"/>
    </reaction>
</comment>
<evidence type="ECO:0000313" key="14">
    <source>
        <dbReference type="EMBL" id="MDG0862122.1"/>
    </source>
</evidence>
<protein>
    <recommendedName>
        <fullName evidence="4">diacylglycerol O-acyltransferase</fullName>
        <ecNumber evidence="4">2.3.1.20</ecNumber>
    </recommendedName>
</protein>
<keyword evidence="8" id="KW-0443">Lipid metabolism</keyword>
<dbReference type="GO" id="GO:0005886">
    <property type="term" value="C:plasma membrane"/>
    <property type="evidence" value="ECO:0007669"/>
    <property type="project" value="TreeGrafter"/>
</dbReference>
<evidence type="ECO:0000256" key="10">
    <source>
        <dbReference type="ARBA" id="ARBA00048109"/>
    </source>
</evidence>
<organism evidence="14 15">
    <name type="scientific">Pelomonas aquatica</name>
    <dbReference type="NCBI Taxonomy" id="431058"/>
    <lineage>
        <taxon>Bacteria</taxon>
        <taxon>Pseudomonadati</taxon>
        <taxon>Pseudomonadota</taxon>
        <taxon>Betaproteobacteria</taxon>
        <taxon>Burkholderiales</taxon>
        <taxon>Sphaerotilaceae</taxon>
        <taxon>Roseateles</taxon>
    </lineage>
</organism>
<dbReference type="NCBIfam" id="TIGR02946">
    <property type="entry name" value="acyl_WS_DGAT"/>
    <property type="match status" value="1"/>
</dbReference>
<keyword evidence="15" id="KW-1185">Reference proteome</keyword>
<dbReference type="GO" id="GO:0006071">
    <property type="term" value="P:glycerol metabolic process"/>
    <property type="evidence" value="ECO:0007669"/>
    <property type="project" value="UniProtKB-KW"/>
</dbReference>
<dbReference type="GO" id="GO:0004144">
    <property type="term" value="F:diacylglycerol O-acyltransferase activity"/>
    <property type="evidence" value="ECO:0007669"/>
    <property type="project" value="UniProtKB-EC"/>
</dbReference>
<dbReference type="GO" id="GO:0051701">
    <property type="term" value="P:biological process involved in interaction with host"/>
    <property type="evidence" value="ECO:0007669"/>
    <property type="project" value="TreeGrafter"/>
</dbReference>
<dbReference type="Pfam" id="PF06974">
    <property type="entry name" value="WS_DGAT_C"/>
    <property type="match status" value="1"/>
</dbReference>
<dbReference type="Pfam" id="PF03007">
    <property type="entry name" value="WS_DGAT_cat"/>
    <property type="match status" value="1"/>
</dbReference>
<evidence type="ECO:0000256" key="8">
    <source>
        <dbReference type="ARBA" id="ARBA00023098"/>
    </source>
</evidence>
<dbReference type="EC" id="2.3.1.20" evidence="4"/>
<keyword evidence="7" id="KW-0319">Glycerol metabolism</keyword>
<dbReference type="GO" id="GO:0019432">
    <property type="term" value="P:triglyceride biosynthetic process"/>
    <property type="evidence" value="ECO:0007669"/>
    <property type="project" value="TreeGrafter"/>
</dbReference>
<evidence type="ECO:0000313" key="15">
    <source>
        <dbReference type="Proteomes" id="UP001152766"/>
    </source>
</evidence>
<evidence type="ECO:0000259" key="12">
    <source>
        <dbReference type="Pfam" id="PF03007"/>
    </source>
</evidence>
<feature type="region of interest" description="Disordered" evidence="11">
    <location>
        <begin position="14"/>
        <end position="45"/>
    </location>
</feature>
<dbReference type="InterPro" id="IPR004255">
    <property type="entry name" value="O-acyltransferase_WSD1_N"/>
</dbReference>
<dbReference type="AlphaFoldDB" id="A0A9X4R3I2"/>
<dbReference type="GO" id="GO:0001666">
    <property type="term" value="P:response to hypoxia"/>
    <property type="evidence" value="ECO:0007669"/>
    <property type="project" value="TreeGrafter"/>
</dbReference>
<evidence type="ECO:0000256" key="4">
    <source>
        <dbReference type="ARBA" id="ARBA00013244"/>
    </source>
</evidence>
<evidence type="ECO:0000256" key="11">
    <source>
        <dbReference type="SAM" id="MobiDB-lite"/>
    </source>
</evidence>
<dbReference type="InterPro" id="IPR045034">
    <property type="entry name" value="O-acyltransferase_WSD1-like"/>
</dbReference>
<name>A0A9X4R3I2_9BURK</name>
<dbReference type="Proteomes" id="UP001152766">
    <property type="component" value="Unassembled WGS sequence"/>
</dbReference>
<dbReference type="InterPro" id="IPR009721">
    <property type="entry name" value="O-acyltransferase_WSD1_C"/>
</dbReference>
<comment type="similarity">
    <text evidence="3">Belongs to the long-chain O-acyltransferase family.</text>
</comment>
<dbReference type="InterPro" id="IPR014292">
    <property type="entry name" value="Acyl_transf_WS/DGAT"/>
</dbReference>
<dbReference type="PANTHER" id="PTHR31650:SF1">
    <property type="entry name" value="WAX ESTER SYNTHASE_DIACYLGLYCEROL ACYLTRANSFERASE 4-RELATED"/>
    <property type="match status" value="1"/>
</dbReference>
<reference evidence="14" key="1">
    <citation type="submission" date="2019-02" db="EMBL/GenBank/DDBJ databases">
        <title>Draft genome of the type strain Pelomonas aquatica CCUG 52575T.</title>
        <authorList>
            <person name="Gomila M."/>
            <person name="Lalucat J."/>
        </authorList>
    </citation>
    <scope>NUCLEOTIDE SEQUENCE</scope>
    <source>
        <strain evidence="14">CCUG 52575</strain>
    </source>
</reference>
<evidence type="ECO:0000256" key="2">
    <source>
        <dbReference type="ARBA" id="ARBA00005189"/>
    </source>
</evidence>
<keyword evidence="9" id="KW-0012">Acyltransferase</keyword>
<dbReference type="EMBL" id="SGUG01000007">
    <property type="protein sequence ID" value="MDG0862122.1"/>
    <property type="molecule type" value="Genomic_DNA"/>
</dbReference>
<dbReference type="GO" id="GO:0071731">
    <property type="term" value="P:response to nitric oxide"/>
    <property type="evidence" value="ECO:0007669"/>
    <property type="project" value="TreeGrafter"/>
</dbReference>
<comment type="pathway">
    <text evidence="2">Lipid metabolism.</text>
</comment>
<accession>A0A9X4R3I2</accession>
<evidence type="ECO:0000256" key="1">
    <source>
        <dbReference type="ARBA" id="ARBA00004771"/>
    </source>
</evidence>
<keyword evidence="6" id="KW-0808">Transferase</keyword>
<feature type="compositionally biased region" description="Basic residues" evidence="11">
    <location>
        <begin position="591"/>
        <end position="602"/>
    </location>
</feature>
<proteinExistence type="inferred from homology"/>
<feature type="domain" description="O-acyltransferase WSD1 C-terminal" evidence="13">
    <location>
        <begin position="425"/>
        <end position="573"/>
    </location>
</feature>
<feature type="region of interest" description="Disordered" evidence="11">
    <location>
        <begin position="583"/>
        <end position="621"/>
    </location>
</feature>
<evidence type="ECO:0000256" key="6">
    <source>
        <dbReference type="ARBA" id="ARBA00022679"/>
    </source>
</evidence>
<gene>
    <name evidence="14" type="ORF">EXJ73_06500</name>
</gene>
<evidence type="ECO:0000256" key="3">
    <source>
        <dbReference type="ARBA" id="ARBA00009587"/>
    </source>
</evidence>
<comment type="caution">
    <text evidence="14">The sequence shown here is derived from an EMBL/GenBank/DDBJ whole genome shotgun (WGS) entry which is preliminary data.</text>
</comment>
<sequence length="621" mass="66144">MGLAPDLHAALPGLRQRHTPLHPPLDFRAGGISPPPTGFAGPLKGAPLAARRSRFRGGCWRGRPGGPPRVSSVCWAHNWRQPMKQLAGLDASFLYLETPQMPMHVGALHLLELPDRYRGCDGDYVEDLREHMRARMPLLPALRRRLLAMPLGLSNPGWVDAEPDLDEHIVEIVLPEHSGMAELEAQVGLLHPVLLDRSRPLWKFHVFTGVEAGPEGQPRVALYTQLHHAAVDGQAAVALAQVILDLSPEPRAIDALAARGRRRGQLGTVGMLRAAVSQQWKQTVKLARSLPNAATILGGMAVKSLGGAAAEASVDKLRTLLSSVAAQTTAVVRGKKSVASLGPAPRTRLNVSLSATRSFAGVTLPLAELNRTRKRHGASLNDAVLFVIGGALRRYFAKHGPLPRRSLVAAVPVSTRAAGDTTSNNQATMSFMSLGTQLSDPAERLAHVMASSKAMKAQMSQLKSLMPTDFPSLGIPWLMQAGAMLYGRARVAEKLPVIANVVVSNVPGPQLPLYLAGAKMLTNYPTSIAVHGLALNVTVQTYNQSLDIGLMACGEALPETAELAAYVEAAFMEFQALPAAEAPPAPVAKKAPARKAAARKPVAKATPRPRASTARKKAAAG</sequence>
<feature type="domain" description="O-acyltransferase WSD1-like N-terminal" evidence="12">
    <location>
        <begin position="86"/>
        <end position="384"/>
    </location>
</feature>
<dbReference type="PANTHER" id="PTHR31650">
    <property type="entry name" value="O-ACYLTRANSFERASE (WSD1-LIKE) FAMILY PROTEIN"/>
    <property type="match status" value="1"/>
</dbReference>
<evidence type="ECO:0000256" key="9">
    <source>
        <dbReference type="ARBA" id="ARBA00023315"/>
    </source>
</evidence>
<evidence type="ECO:0000256" key="7">
    <source>
        <dbReference type="ARBA" id="ARBA00022798"/>
    </source>
</evidence>
<evidence type="ECO:0000256" key="5">
    <source>
        <dbReference type="ARBA" id="ARBA00022516"/>
    </source>
</evidence>
<evidence type="ECO:0000259" key="13">
    <source>
        <dbReference type="Pfam" id="PF06974"/>
    </source>
</evidence>
<comment type="pathway">
    <text evidence="1">Glycerolipid metabolism; triacylglycerol biosynthesis.</text>
</comment>
<keyword evidence="5" id="KW-0444">Lipid biosynthesis</keyword>